<keyword evidence="4 13" id="KW-0645">Protease</keyword>
<evidence type="ECO:0000256" key="11">
    <source>
        <dbReference type="SAM" id="MobiDB-lite"/>
    </source>
</evidence>
<comment type="caution">
    <text evidence="13">The sequence shown here is derived from an EMBL/GenBank/DDBJ whole genome shotgun (WGS) entry which is preliminary data.</text>
</comment>
<dbReference type="GO" id="GO:0016887">
    <property type="term" value="F:ATP hydrolysis activity"/>
    <property type="evidence" value="ECO:0007669"/>
    <property type="project" value="InterPro"/>
</dbReference>
<dbReference type="InterPro" id="IPR027417">
    <property type="entry name" value="P-loop_NTPase"/>
</dbReference>
<dbReference type="InterPro" id="IPR003959">
    <property type="entry name" value="ATPase_AAA_core"/>
</dbReference>
<evidence type="ECO:0000256" key="5">
    <source>
        <dbReference type="ARBA" id="ARBA00022723"/>
    </source>
</evidence>
<dbReference type="InterPro" id="IPR041569">
    <property type="entry name" value="AAA_lid_3"/>
</dbReference>
<evidence type="ECO:0000256" key="9">
    <source>
        <dbReference type="ARBA" id="ARBA00022840"/>
    </source>
</evidence>
<feature type="domain" description="AAA+ ATPase" evidence="12">
    <location>
        <begin position="318"/>
        <end position="455"/>
    </location>
</feature>
<dbReference type="FunFam" id="1.20.58.760:FF:000001">
    <property type="entry name" value="ATP-dependent zinc metalloprotease FtsH"/>
    <property type="match status" value="1"/>
</dbReference>
<dbReference type="SMART" id="SM00382">
    <property type="entry name" value="AAA"/>
    <property type="match status" value="1"/>
</dbReference>
<dbReference type="EMBL" id="BNJQ01000010">
    <property type="protein sequence ID" value="GHP05556.1"/>
    <property type="molecule type" value="Genomic_DNA"/>
</dbReference>
<dbReference type="GO" id="GO:0005524">
    <property type="term" value="F:ATP binding"/>
    <property type="evidence" value="ECO:0007669"/>
    <property type="project" value="UniProtKB-KW"/>
</dbReference>
<dbReference type="GO" id="GO:0046872">
    <property type="term" value="F:metal ion binding"/>
    <property type="evidence" value="ECO:0007669"/>
    <property type="project" value="UniProtKB-KW"/>
</dbReference>
<dbReference type="FunFam" id="3.40.50.300:FF:000175">
    <property type="entry name" value="ATP-dependent zinc metalloprotease FTSH 4"/>
    <property type="match status" value="1"/>
</dbReference>
<comment type="similarity">
    <text evidence="2">In the C-terminal section; belongs to the peptidase M41 family.</text>
</comment>
<keyword evidence="6" id="KW-0547">Nucleotide-binding</keyword>
<dbReference type="Gene3D" id="3.40.50.300">
    <property type="entry name" value="P-loop containing nucleotide triphosphate hydrolases"/>
    <property type="match status" value="1"/>
</dbReference>
<evidence type="ECO:0000313" key="14">
    <source>
        <dbReference type="Proteomes" id="UP000660262"/>
    </source>
</evidence>
<evidence type="ECO:0000256" key="6">
    <source>
        <dbReference type="ARBA" id="ARBA00022741"/>
    </source>
</evidence>
<dbReference type="GO" id="GO:0016020">
    <property type="term" value="C:membrane"/>
    <property type="evidence" value="ECO:0007669"/>
    <property type="project" value="InterPro"/>
</dbReference>
<dbReference type="Pfam" id="PF01434">
    <property type="entry name" value="Peptidase_M41"/>
    <property type="match status" value="1"/>
</dbReference>
<evidence type="ECO:0000259" key="12">
    <source>
        <dbReference type="SMART" id="SM00382"/>
    </source>
</evidence>
<dbReference type="NCBIfam" id="TIGR01241">
    <property type="entry name" value="FtsH_fam"/>
    <property type="match status" value="1"/>
</dbReference>
<proteinExistence type="inferred from homology"/>
<evidence type="ECO:0000256" key="3">
    <source>
        <dbReference type="ARBA" id="ARBA00010550"/>
    </source>
</evidence>
<dbReference type="AlphaFoldDB" id="A0A830HDS8"/>
<evidence type="ECO:0000313" key="13">
    <source>
        <dbReference type="EMBL" id="GHP05556.1"/>
    </source>
</evidence>
<dbReference type="PANTHER" id="PTHR23076:SF37">
    <property type="entry name" value="ATP-DEPENDENT ZINC METALLOPROTEASE FTSH 4, MITOCHONDRIAL"/>
    <property type="match status" value="1"/>
</dbReference>
<comment type="cofactor">
    <cofactor evidence="1">
        <name>Zn(2+)</name>
        <dbReference type="ChEBI" id="CHEBI:29105"/>
    </cofactor>
</comment>
<dbReference type="CDD" id="cd19501">
    <property type="entry name" value="RecA-like_FtsH"/>
    <property type="match status" value="1"/>
</dbReference>
<feature type="region of interest" description="Disordered" evidence="11">
    <location>
        <begin position="242"/>
        <end position="263"/>
    </location>
</feature>
<evidence type="ECO:0000256" key="7">
    <source>
        <dbReference type="ARBA" id="ARBA00022801"/>
    </source>
</evidence>
<keyword evidence="8" id="KW-0862">Zinc</keyword>
<dbReference type="InterPro" id="IPR003960">
    <property type="entry name" value="ATPase_AAA_CS"/>
</dbReference>
<organism evidence="13 14">
    <name type="scientific">Pycnococcus provasolii</name>
    <dbReference type="NCBI Taxonomy" id="41880"/>
    <lineage>
        <taxon>Eukaryota</taxon>
        <taxon>Viridiplantae</taxon>
        <taxon>Chlorophyta</taxon>
        <taxon>Pseudoscourfieldiophyceae</taxon>
        <taxon>Pseudoscourfieldiales</taxon>
        <taxon>Pycnococcaceae</taxon>
        <taxon>Pycnococcus</taxon>
    </lineage>
</organism>
<dbReference type="PANTHER" id="PTHR23076">
    <property type="entry name" value="METALLOPROTEASE M41 FTSH"/>
    <property type="match status" value="1"/>
</dbReference>
<keyword evidence="9" id="KW-0067">ATP-binding</keyword>
<dbReference type="OrthoDB" id="1413014at2759"/>
<evidence type="ECO:0000256" key="2">
    <source>
        <dbReference type="ARBA" id="ARBA00010044"/>
    </source>
</evidence>
<accession>A0A830HDS8</accession>
<dbReference type="GO" id="GO:0006508">
    <property type="term" value="P:proteolysis"/>
    <property type="evidence" value="ECO:0007669"/>
    <property type="project" value="UniProtKB-KW"/>
</dbReference>
<dbReference type="InterPro" id="IPR003593">
    <property type="entry name" value="AAA+_ATPase"/>
</dbReference>
<dbReference type="PROSITE" id="PS00674">
    <property type="entry name" value="AAA"/>
    <property type="match status" value="1"/>
</dbReference>
<evidence type="ECO:0000256" key="4">
    <source>
        <dbReference type="ARBA" id="ARBA00022670"/>
    </source>
</evidence>
<keyword evidence="14" id="KW-1185">Reference proteome</keyword>
<reference evidence="13" key="1">
    <citation type="submission" date="2020-10" db="EMBL/GenBank/DDBJ databases">
        <title>Unveiling of a novel bifunctional photoreceptor, Dualchrome1, isolated from a cosmopolitan green alga.</title>
        <authorList>
            <person name="Suzuki S."/>
            <person name="Kawachi M."/>
        </authorList>
    </citation>
    <scope>NUCLEOTIDE SEQUENCE</scope>
    <source>
        <strain evidence="13">NIES 2893</strain>
    </source>
</reference>
<dbReference type="Pfam" id="PF00004">
    <property type="entry name" value="AAA"/>
    <property type="match status" value="1"/>
</dbReference>
<keyword evidence="5" id="KW-0479">Metal-binding</keyword>
<feature type="compositionally biased region" description="Gly residues" evidence="11">
    <location>
        <begin position="246"/>
        <end position="263"/>
    </location>
</feature>
<dbReference type="SUPFAM" id="SSF140990">
    <property type="entry name" value="FtsH protease domain-like"/>
    <property type="match status" value="1"/>
</dbReference>
<dbReference type="GO" id="GO:0045037">
    <property type="term" value="P:protein import into chloroplast stroma"/>
    <property type="evidence" value="ECO:0007669"/>
    <property type="project" value="TreeGrafter"/>
</dbReference>
<keyword evidence="7" id="KW-0378">Hydrolase</keyword>
<dbReference type="GO" id="GO:0004222">
    <property type="term" value="F:metalloendopeptidase activity"/>
    <property type="evidence" value="ECO:0007669"/>
    <property type="project" value="InterPro"/>
</dbReference>
<dbReference type="Gene3D" id="1.20.58.760">
    <property type="entry name" value="Peptidase M41"/>
    <property type="match status" value="1"/>
</dbReference>
<dbReference type="InterPro" id="IPR037219">
    <property type="entry name" value="Peptidase_M41-like"/>
</dbReference>
<gene>
    <name evidence="13" type="ORF">PPROV_000430600</name>
</gene>
<dbReference type="FunFam" id="1.10.8.60:FF:000001">
    <property type="entry name" value="ATP-dependent zinc metalloprotease FtsH"/>
    <property type="match status" value="1"/>
</dbReference>
<dbReference type="GO" id="GO:0004176">
    <property type="term" value="F:ATP-dependent peptidase activity"/>
    <property type="evidence" value="ECO:0007669"/>
    <property type="project" value="InterPro"/>
</dbReference>
<dbReference type="Pfam" id="PF17862">
    <property type="entry name" value="AAA_lid_3"/>
    <property type="match status" value="1"/>
</dbReference>
<evidence type="ECO:0000256" key="10">
    <source>
        <dbReference type="ARBA" id="ARBA00023049"/>
    </source>
</evidence>
<dbReference type="Proteomes" id="UP000660262">
    <property type="component" value="Unassembled WGS sequence"/>
</dbReference>
<evidence type="ECO:0000256" key="8">
    <source>
        <dbReference type="ARBA" id="ARBA00022833"/>
    </source>
</evidence>
<sequence>MAHVHVPFEYALLVLNRVAASTTIRHSSLGVIARASARGASARPSLPSGRRFYSTYGSYAPGSSGDASARGGGLTRLRALNRRGDAEGAIELFESGAVEATPHATAEYVKALVRLDRLDESALAATLSRGAMAATGNTAYRQAATATSAGMAQAAAAPPPPPPPSWAAAPQYGPAAHTAAAAGGLGSAAAAGVGGPLGSPENPLVTVQAEPGFRTQLWRTVRMVAATFLFLSAGGALLEDRTGSGPISGGGGGGGGGPPGGGAGLARALMGSRDVTPAIEPETRFKDVKGCDEAKSELVEVVEFLKAPAKFTRLGGKLPKGVLLVGPPGTGKTLLAKAVAGEAGVPFFYCSGSEFEEMFVGVGARRVRDLFQAAKRRNTPCIIFIDEIDAIGGSRNPKDQQYMKMTLNQLLVELDGFNPSEGIIVIAATNFPESLDKALVRPGRFDRHVVVPNPDVKGRQQILELYGAQVVLDKDVDLNVLARGTPGFSGAELSNLVNIAAIYAATKDRKAVTLEDLEYAKDKILMGSERKTLSVSDKSRKLTAYHETGHALVALYTEGAMPLHKATIVPRGRSLGLTMQLPDDKHDSTSESKRQLLARLDVCMGGRVAEELIFGADEITTGASHDLQQATRIARNMVLRFGFSESRTTAGGATLATPAWGLSSSDGMENGYESLSSESKVVIEREVASLLSSSYERVRKLLKTHDKDLNRVAQALIDRETLSGTQIKELCT</sequence>
<protein>
    <submittedName>
        <fullName evidence="13">ATP-dependent zinc metalloprotease FTSH</fullName>
    </submittedName>
</protein>
<dbReference type="Gene3D" id="1.10.8.60">
    <property type="match status" value="1"/>
</dbReference>
<comment type="similarity">
    <text evidence="3">In the N-terminal section; belongs to the AAA ATPase family.</text>
</comment>
<name>A0A830HDS8_9CHLO</name>
<keyword evidence="10 13" id="KW-0482">Metalloprotease</keyword>
<feature type="region of interest" description="Disordered" evidence="11">
    <location>
        <begin position="151"/>
        <end position="172"/>
    </location>
</feature>
<dbReference type="SUPFAM" id="SSF52540">
    <property type="entry name" value="P-loop containing nucleoside triphosphate hydrolases"/>
    <property type="match status" value="1"/>
</dbReference>
<evidence type="ECO:0000256" key="1">
    <source>
        <dbReference type="ARBA" id="ARBA00001947"/>
    </source>
</evidence>
<dbReference type="InterPro" id="IPR000642">
    <property type="entry name" value="Peptidase_M41"/>
</dbReference>
<dbReference type="GO" id="GO:0009507">
    <property type="term" value="C:chloroplast"/>
    <property type="evidence" value="ECO:0007669"/>
    <property type="project" value="TreeGrafter"/>
</dbReference>
<dbReference type="HAMAP" id="MF_01458">
    <property type="entry name" value="FtsH"/>
    <property type="match status" value="1"/>
</dbReference>
<dbReference type="InterPro" id="IPR005936">
    <property type="entry name" value="FtsH"/>
</dbReference>